<dbReference type="PaxDb" id="6945-B7Q9T2"/>
<feature type="non-terminal residue" evidence="1">
    <location>
        <position position="1"/>
    </location>
</feature>
<reference evidence="1" key="1">
    <citation type="submission" date="2008-03" db="EMBL/GenBank/DDBJ databases">
        <title>Annotation of Ixodes scapularis.</title>
        <authorList>
            <consortium name="Ixodes scapularis Genome Project Consortium"/>
            <person name="Caler E."/>
            <person name="Hannick L.I."/>
            <person name="Bidwell S."/>
            <person name="Joardar V."/>
            <person name="Thiagarajan M."/>
            <person name="Amedeo P."/>
            <person name="Galinsky K.J."/>
            <person name="Schobel S."/>
            <person name="Inman J."/>
            <person name="Hostetler J."/>
            <person name="Miller J."/>
            <person name="Hammond M."/>
            <person name="Megy K."/>
            <person name="Lawson D."/>
            <person name="Kodira C."/>
            <person name="Sutton G."/>
            <person name="Meyer J."/>
            <person name="Hill C.A."/>
            <person name="Birren B."/>
            <person name="Nene V."/>
            <person name="Collins F."/>
            <person name="Alarcon-Chaidez F."/>
            <person name="Wikel S."/>
            <person name="Strausberg R."/>
        </authorList>
    </citation>
    <scope>NUCLEOTIDE SEQUENCE [LARGE SCALE GENOMIC DNA]</scope>
    <source>
        <strain evidence="1">Wikel colony</strain>
    </source>
</reference>
<name>B7Q9T2_IXOSC</name>
<sequence length="108" mass="11653">AKRQKARVARKASCFSFRTRLFPSLSLPPETQQQNVSSSMLCGATLRRCCSRQTLLARRAEIYRAGPLSREGAKMAVCAHTFPPFASFAIQRGVGSEGGEEETSSGGG</sequence>
<organism>
    <name type="scientific">Ixodes scapularis</name>
    <name type="common">Black-legged tick</name>
    <name type="synonym">Deer tick</name>
    <dbReference type="NCBI Taxonomy" id="6945"/>
    <lineage>
        <taxon>Eukaryota</taxon>
        <taxon>Metazoa</taxon>
        <taxon>Ecdysozoa</taxon>
        <taxon>Arthropoda</taxon>
        <taxon>Chelicerata</taxon>
        <taxon>Arachnida</taxon>
        <taxon>Acari</taxon>
        <taxon>Parasitiformes</taxon>
        <taxon>Ixodida</taxon>
        <taxon>Ixodoidea</taxon>
        <taxon>Ixodidae</taxon>
        <taxon>Ixodinae</taxon>
        <taxon>Ixodes</taxon>
    </lineage>
</organism>
<evidence type="ECO:0000313" key="1">
    <source>
        <dbReference type="EMBL" id="EEC15604.1"/>
    </source>
</evidence>
<dbReference type="AlphaFoldDB" id="B7Q9T2"/>
<dbReference type="EMBL" id="DS891368">
    <property type="protein sequence ID" value="EEC15604.1"/>
    <property type="molecule type" value="Genomic_DNA"/>
</dbReference>
<accession>B7Q9T2</accession>
<protein>
    <submittedName>
        <fullName evidence="1">Uncharacterized protein</fullName>
    </submittedName>
</protein>
<proteinExistence type="predicted"/>
<gene>
    <name evidence="1" type="ORF">IscW_ISCW011346</name>
</gene>
<dbReference type="VEuPathDB" id="VectorBase:ISCW011346"/>
<feature type="non-terminal residue" evidence="1">
    <location>
        <position position="108"/>
    </location>
</feature>